<name>A0A183T6K3_SCHSO</name>
<sequence>MRQESNECIGDFIMNLTLAIQYCRYEEIKAGKFKQAMLVGLRDEKAREYLLAEKRDLMWEKACDIASHQERVRQNLQQINQSKAWVISFFEPELAVSLVNTAGTSYKQQSSVPPCYRTTSMVRL</sequence>
<evidence type="ECO:0000313" key="3">
    <source>
        <dbReference type="WBParaSite" id="SSLN_0001255601-mRNA-1"/>
    </source>
</evidence>
<dbReference type="WBParaSite" id="SSLN_0001255601-mRNA-1">
    <property type="protein sequence ID" value="SSLN_0001255601-mRNA-1"/>
    <property type="gene ID" value="SSLN_0001255601"/>
</dbReference>
<dbReference type="AlphaFoldDB" id="A0A183T6K3"/>
<accession>A0A183T6K3</accession>
<organism evidence="3">
    <name type="scientific">Schistocephalus solidus</name>
    <name type="common">Tapeworm</name>
    <dbReference type="NCBI Taxonomy" id="70667"/>
    <lineage>
        <taxon>Eukaryota</taxon>
        <taxon>Metazoa</taxon>
        <taxon>Spiralia</taxon>
        <taxon>Lophotrochozoa</taxon>
        <taxon>Platyhelminthes</taxon>
        <taxon>Cestoda</taxon>
        <taxon>Eucestoda</taxon>
        <taxon>Diphyllobothriidea</taxon>
        <taxon>Diphyllobothriidae</taxon>
        <taxon>Schistocephalus</taxon>
    </lineage>
</organism>
<gene>
    <name evidence="1" type="ORF">SSLN_LOCUS12099</name>
</gene>
<reference evidence="3" key="1">
    <citation type="submission" date="2016-06" db="UniProtKB">
        <authorList>
            <consortium name="WormBaseParasite"/>
        </authorList>
    </citation>
    <scope>IDENTIFICATION</scope>
</reference>
<dbReference type="EMBL" id="UYSU01037026">
    <property type="protein sequence ID" value="VDL98484.1"/>
    <property type="molecule type" value="Genomic_DNA"/>
</dbReference>
<reference evidence="1 2" key="2">
    <citation type="submission" date="2018-11" db="EMBL/GenBank/DDBJ databases">
        <authorList>
            <consortium name="Pathogen Informatics"/>
        </authorList>
    </citation>
    <scope>NUCLEOTIDE SEQUENCE [LARGE SCALE GENOMIC DNA]</scope>
    <source>
        <strain evidence="1 2">NST_G2</strain>
    </source>
</reference>
<protein>
    <submittedName>
        <fullName evidence="3">Vps16_C domain-containing protein</fullName>
    </submittedName>
</protein>
<proteinExistence type="predicted"/>
<dbReference type="OrthoDB" id="775972at2759"/>
<keyword evidence="2" id="KW-1185">Reference proteome</keyword>
<dbReference type="Proteomes" id="UP000275846">
    <property type="component" value="Unassembled WGS sequence"/>
</dbReference>
<evidence type="ECO:0000313" key="1">
    <source>
        <dbReference type="EMBL" id="VDL98484.1"/>
    </source>
</evidence>
<evidence type="ECO:0000313" key="2">
    <source>
        <dbReference type="Proteomes" id="UP000275846"/>
    </source>
</evidence>